<dbReference type="AlphaFoldDB" id="A0A1H5ZA96"/>
<dbReference type="EMBL" id="FNVR01000025">
    <property type="protein sequence ID" value="SEG32960.1"/>
    <property type="molecule type" value="Genomic_DNA"/>
</dbReference>
<feature type="transmembrane region" description="Helical" evidence="1">
    <location>
        <begin position="21"/>
        <end position="43"/>
    </location>
</feature>
<reference evidence="3" key="1">
    <citation type="submission" date="2016-10" db="EMBL/GenBank/DDBJ databases">
        <authorList>
            <person name="Varghese N."/>
            <person name="Submissions S."/>
        </authorList>
    </citation>
    <scope>NUCLEOTIDE SEQUENCE [LARGE SCALE GENOMIC DNA]</scope>
    <source>
        <strain evidence="3">DSM 17298</strain>
    </source>
</reference>
<protein>
    <submittedName>
        <fullName evidence="2">Uncharacterized protein</fullName>
    </submittedName>
</protein>
<organism evidence="2 3">
    <name type="scientific">Algoriphagus boritolerans DSM 17298 = JCM 18970</name>
    <dbReference type="NCBI Taxonomy" id="1120964"/>
    <lineage>
        <taxon>Bacteria</taxon>
        <taxon>Pseudomonadati</taxon>
        <taxon>Bacteroidota</taxon>
        <taxon>Cytophagia</taxon>
        <taxon>Cytophagales</taxon>
        <taxon>Cyclobacteriaceae</taxon>
        <taxon>Algoriphagus</taxon>
    </lineage>
</organism>
<dbReference type="Proteomes" id="UP000236736">
    <property type="component" value="Unassembled WGS sequence"/>
</dbReference>
<evidence type="ECO:0000313" key="3">
    <source>
        <dbReference type="Proteomes" id="UP000236736"/>
    </source>
</evidence>
<keyword evidence="1" id="KW-0812">Transmembrane</keyword>
<gene>
    <name evidence="2" type="ORF">SAMN03080598_03406</name>
</gene>
<accession>A0A1H5ZA96</accession>
<keyword evidence="3" id="KW-1185">Reference proteome</keyword>
<evidence type="ECO:0000256" key="1">
    <source>
        <dbReference type="SAM" id="Phobius"/>
    </source>
</evidence>
<proteinExistence type="predicted"/>
<keyword evidence="1" id="KW-1133">Transmembrane helix</keyword>
<keyword evidence="1" id="KW-0472">Membrane</keyword>
<evidence type="ECO:0000313" key="2">
    <source>
        <dbReference type="EMBL" id="SEG32960.1"/>
    </source>
</evidence>
<name>A0A1H5ZA96_9BACT</name>
<sequence>MDVLVRYLGIMQSLKLFIMETYIYLIVVGIIFLVIIALCVIILKNGFGITKGLFSKRKKESDI</sequence>